<feature type="transmembrane region" description="Helical" evidence="1">
    <location>
        <begin position="6"/>
        <end position="24"/>
    </location>
</feature>
<keyword evidence="3" id="KW-1185">Reference proteome</keyword>
<dbReference type="Pfam" id="PF05437">
    <property type="entry name" value="AzlD"/>
    <property type="match status" value="1"/>
</dbReference>
<accession>A0ABY4EHK5</accession>
<dbReference type="RefSeq" id="WP_244708902.1">
    <property type="nucleotide sequence ID" value="NZ_CP095073.1"/>
</dbReference>
<keyword evidence="1" id="KW-1133">Transmembrane helix</keyword>
<dbReference type="Proteomes" id="UP000831787">
    <property type="component" value="Chromosome"/>
</dbReference>
<keyword evidence="1" id="KW-0472">Membrane</keyword>
<evidence type="ECO:0000313" key="2">
    <source>
        <dbReference type="EMBL" id="UOQ43543.1"/>
    </source>
</evidence>
<name>A0ABY4EHK5_9BACI</name>
<evidence type="ECO:0000256" key="1">
    <source>
        <dbReference type="SAM" id="Phobius"/>
    </source>
</evidence>
<evidence type="ECO:0000313" key="3">
    <source>
        <dbReference type="Proteomes" id="UP000831787"/>
    </source>
</evidence>
<gene>
    <name evidence="2" type="ORF">MUN89_16730</name>
</gene>
<reference evidence="2 3" key="1">
    <citation type="submission" date="2022-04" db="EMBL/GenBank/DDBJ databases">
        <title>Halobacillus sp. isolated from saltern.</title>
        <authorList>
            <person name="Won M."/>
            <person name="Lee C.-M."/>
            <person name="Woen H.-Y."/>
            <person name="Kwon S.-W."/>
        </authorList>
    </citation>
    <scope>NUCLEOTIDE SEQUENCE [LARGE SCALE GENOMIC DNA]</scope>
    <source>
        <strain evidence="2 3">SSBR10-3</strain>
    </source>
</reference>
<sequence length="97" mass="10435">MIIWIIIGMAVVTAVPRILPAFIMNQLKFPKWIDRWLNAIPYAALGALIFPGIMSAKPDAPQIGIIAGLAAVLLAWVNVNIIVVVLGAISAVFLMTL</sequence>
<feature type="transmembrane region" description="Helical" evidence="1">
    <location>
        <begin position="36"/>
        <end position="53"/>
    </location>
</feature>
<dbReference type="InterPro" id="IPR008407">
    <property type="entry name" value="Brnchd-chn_aa_trnsp_AzlD"/>
</dbReference>
<organism evidence="2 3">
    <name type="scientific">Halobacillus salinarum</name>
    <dbReference type="NCBI Taxonomy" id="2932257"/>
    <lineage>
        <taxon>Bacteria</taxon>
        <taxon>Bacillati</taxon>
        <taxon>Bacillota</taxon>
        <taxon>Bacilli</taxon>
        <taxon>Bacillales</taxon>
        <taxon>Bacillaceae</taxon>
        <taxon>Halobacillus</taxon>
    </lineage>
</organism>
<proteinExistence type="predicted"/>
<keyword evidence="1" id="KW-0812">Transmembrane</keyword>
<dbReference type="EMBL" id="CP095073">
    <property type="protein sequence ID" value="UOQ43543.1"/>
    <property type="molecule type" value="Genomic_DNA"/>
</dbReference>
<feature type="transmembrane region" description="Helical" evidence="1">
    <location>
        <begin position="65"/>
        <end position="94"/>
    </location>
</feature>
<protein>
    <submittedName>
        <fullName evidence="2">AzlD domain-containing protein</fullName>
    </submittedName>
</protein>